<protein>
    <submittedName>
        <fullName evidence="1">Gem (nuclear organelle) associated protein 4</fullName>
    </submittedName>
</protein>
<organism evidence="1 2">
    <name type="scientific">Paramormyrops kingsleyae</name>
    <dbReference type="NCBI Taxonomy" id="1676925"/>
    <lineage>
        <taxon>Eukaryota</taxon>
        <taxon>Metazoa</taxon>
        <taxon>Chordata</taxon>
        <taxon>Craniata</taxon>
        <taxon>Vertebrata</taxon>
        <taxon>Euteleostomi</taxon>
        <taxon>Actinopterygii</taxon>
        <taxon>Neopterygii</taxon>
        <taxon>Teleostei</taxon>
        <taxon>Osteoglossocephala</taxon>
        <taxon>Osteoglossomorpha</taxon>
        <taxon>Osteoglossiformes</taxon>
        <taxon>Mormyridae</taxon>
        <taxon>Paramormyrops</taxon>
    </lineage>
</organism>
<dbReference type="GO" id="GO:0032797">
    <property type="term" value="C:SMN complex"/>
    <property type="evidence" value="ECO:0007669"/>
    <property type="project" value="InterPro"/>
</dbReference>
<dbReference type="STRING" id="1676925.ENSPKIP00000003581"/>
<dbReference type="Ensembl" id="ENSPKIT00000027542.1">
    <property type="protein sequence ID" value="ENSPKIP00000003581.1"/>
    <property type="gene ID" value="ENSPKIG00000021025.1"/>
</dbReference>
<reference evidence="1" key="2">
    <citation type="submission" date="2025-09" db="UniProtKB">
        <authorList>
            <consortium name="Ensembl"/>
        </authorList>
    </citation>
    <scope>IDENTIFICATION</scope>
</reference>
<evidence type="ECO:0000313" key="1">
    <source>
        <dbReference type="Ensembl" id="ENSPKIP00000003581.1"/>
    </source>
</evidence>
<proteinExistence type="predicted"/>
<dbReference type="GO" id="GO:0006364">
    <property type="term" value="P:rRNA processing"/>
    <property type="evidence" value="ECO:0007669"/>
    <property type="project" value="InterPro"/>
</dbReference>
<dbReference type="GeneTree" id="ENSGT00390000012296"/>
<evidence type="ECO:0000313" key="2">
    <source>
        <dbReference type="Proteomes" id="UP000261540"/>
    </source>
</evidence>
<dbReference type="CTD" id="50628"/>
<reference evidence="1" key="1">
    <citation type="submission" date="2025-08" db="UniProtKB">
        <authorList>
            <consortium name="Ensembl"/>
        </authorList>
    </citation>
    <scope>IDENTIFICATION</scope>
</reference>
<dbReference type="GO" id="GO:0000387">
    <property type="term" value="P:spliceosomal snRNP assembly"/>
    <property type="evidence" value="ECO:0007669"/>
    <property type="project" value="InterPro"/>
</dbReference>
<dbReference type="AlphaFoldDB" id="A0A3B3QDU4"/>
<sequence length="1058" mass="116756">MDHENWISCEKTAVLQGGFLLAGQLCQPRSLADLEKGDWSRVEQPVLRAVAEVCGGARAGTPDSAHWKKKIICILWSKLLGQENGVDIDARWREDPLFPAQEVFPSISRAVLFQLVQAMGCSGVYTELLKCFPAPLLCVELSRLLEHLRRDSSPQDAQLLLEVWWELWKDKRHSLQSLDRAFAAQCARYSSPSSELPCQAPKRLKTDPDAPRPATCVPSLLFQALREIESHVNSPGLTCFALSNCLDTLYSSFLLEHATYTKGTDLHSLAWEVRLREEYSRAAGPRLEEIIREAQRDQAAGRSRSPFHLEDMSLLQGLRATCSLAQAWRSRGLLKIPDAEVLGSVTLRLKRSLLLVIRALEDLLGSGGLMEAERHDVSDLKDQLKDLEVLALPDPQCTSAEMARVAMAIIDHRLEGHEDVALRFASELDWASSGTEWISCLERNKEVFQHKDLVLKLLSTLAVMCQLEADVLQCKKLQSIIADVFSELPLLCKNETLVAVLASWGPGGLRGFLPQALSEGFAEELNLAFNSIIQSRAEGSMGPAVSAVARVALQDPQATLRRCCHLAVVNLGAHSLLAQILQQLPGLCYPQPGAGAPTGESLLCGCLRDAVWEKLSSSKEEEQFLHFVSALMDPVALPQEAAVEPLLAPEEVLRTFVLPCLSPSSSWRLELCLQLLLAALKLACRPRVTHWVMSCSPFPLLFTLGRLLDDSCRCWEEPADGSLRTSMETKELLIQALNVLAELVGQEVAAAPDSWSRALFWLYRKAETLDWTVRLRFRPVWGAHFKNEVPKSLLDVCELPEQDWCPLKMPQYGPGTGLLAWAECCCYSDSMQEKLLSWLSLNQSQAEDVRMFSKGLMVVLTQVLPCCTMAEWARLLGAVRALLVSGRLYVPYSLEYVDFLPLLDLRPLATELRLSVLLLRVFQLLCGPSCAAWLSAGGAAHVGRLYAVAVRGMASSLLEKLPAATAGDCGDSAAALLFALTQVFCHTLHVQVMLPGPAESLCLCALELVTQCQAVLAAHPSSSSALQRDDMRHFLTSIANNVQSVEMRTALCQKIAQL</sequence>
<dbReference type="OrthoDB" id="9875414at2759"/>
<keyword evidence="2" id="KW-1185">Reference proteome</keyword>
<dbReference type="InterPro" id="IPR033265">
    <property type="entry name" value="GEMIN4"/>
</dbReference>
<dbReference type="KEGG" id="pki:111833909"/>
<dbReference type="PANTHER" id="PTHR15571:SF2">
    <property type="entry name" value="GEM-ASSOCIATED PROTEIN 4"/>
    <property type="match status" value="1"/>
</dbReference>
<accession>A0A3B3QDU4</accession>
<dbReference type="Proteomes" id="UP000261540">
    <property type="component" value="Unplaced"/>
</dbReference>
<name>A0A3B3QDU4_9TELE</name>
<dbReference type="PANTHER" id="PTHR15571">
    <property type="entry name" value="GEM-ASSOCIATED PROTEIN 4"/>
    <property type="match status" value="1"/>
</dbReference>